<gene>
    <name evidence="1" type="ORF">GCM10010412_078710</name>
</gene>
<keyword evidence="2" id="KW-1185">Reference proteome</keyword>
<accession>A0ABP6FE01</accession>
<proteinExistence type="predicted"/>
<dbReference type="Proteomes" id="UP001501666">
    <property type="component" value="Unassembled WGS sequence"/>
</dbReference>
<sequence>MIQLLDWGCAIASLLDCRDPESARWGWDPNLCCLDHALFPQDITFASWLAESIARDFAEPFYDGYFEVSPQDEAEIAVSTIGEEEEPCMWSPPVWVKGRKAGIWERCHMSDD</sequence>
<evidence type="ECO:0000313" key="2">
    <source>
        <dbReference type="Proteomes" id="UP001501666"/>
    </source>
</evidence>
<dbReference type="EMBL" id="BAAATE010000031">
    <property type="protein sequence ID" value="GAA2689546.1"/>
    <property type="molecule type" value="Genomic_DNA"/>
</dbReference>
<evidence type="ECO:0000313" key="1">
    <source>
        <dbReference type="EMBL" id="GAA2689546.1"/>
    </source>
</evidence>
<comment type="caution">
    <text evidence="1">The sequence shown here is derived from an EMBL/GenBank/DDBJ whole genome shotgun (WGS) entry which is preliminary data.</text>
</comment>
<protein>
    <submittedName>
        <fullName evidence="1">Uncharacterized protein</fullName>
    </submittedName>
</protein>
<dbReference type="RefSeq" id="WP_346153879.1">
    <property type="nucleotide sequence ID" value="NZ_BAAATE010000031.1"/>
</dbReference>
<name>A0ABP6FE01_9ACTN</name>
<reference evidence="2" key="1">
    <citation type="journal article" date="2019" name="Int. J. Syst. Evol. Microbiol.">
        <title>The Global Catalogue of Microorganisms (GCM) 10K type strain sequencing project: providing services to taxonomists for standard genome sequencing and annotation.</title>
        <authorList>
            <consortium name="The Broad Institute Genomics Platform"/>
            <consortium name="The Broad Institute Genome Sequencing Center for Infectious Disease"/>
            <person name="Wu L."/>
            <person name="Ma J."/>
        </authorList>
    </citation>
    <scope>NUCLEOTIDE SEQUENCE [LARGE SCALE GENOMIC DNA]</scope>
    <source>
        <strain evidence="2">JCM 6835</strain>
    </source>
</reference>
<organism evidence="1 2">
    <name type="scientific">Nonomuraea recticatena</name>
    <dbReference type="NCBI Taxonomy" id="46178"/>
    <lineage>
        <taxon>Bacteria</taxon>
        <taxon>Bacillati</taxon>
        <taxon>Actinomycetota</taxon>
        <taxon>Actinomycetes</taxon>
        <taxon>Streptosporangiales</taxon>
        <taxon>Streptosporangiaceae</taxon>
        <taxon>Nonomuraea</taxon>
    </lineage>
</organism>